<dbReference type="Pfam" id="PF00593">
    <property type="entry name" value="TonB_dep_Rec_b-barrel"/>
    <property type="match status" value="1"/>
</dbReference>
<dbReference type="InterPro" id="IPR012910">
    <property type="entry name" value="Plug_dom"/>
</dbReference>
<dbReference type="InterPro" id="IPR037066">
    <property type="entry name" value="Plug_dom_sf"/>
</dbReference>
<dbReference type="GO" id="GO:0009279">
    <property type="term" value="C:cell outer membrane"/>
    <property type="evidence" value="ECO:0007669"/>
    <property type="project" value="UniProtKB-SubCell"/>
</dbReference>
<gene>
    <name evidence="13" type="ORF">GCM10011487_53390</name>
</gene>
<comment type="similarity">
    <text evidence="8 9">Belongs to the TonB-dependent receptor family.</text>
</comment>
<dbReference type="InterPro" id="IPR036942">
    <property type="entry name" value="Beta-barrel_TonB_sf"/>
</dbReference>
<evidence type="ECO:0000256" key="6">
    <source>
        <dbReference type="ARBA" id="ARBA00023136"/>
    </source>
</evidence>
<evidence type="ECO:0000313" key="14">
    <source>
        <dbReference type="Proteomes" id="UP000445000"/>
    </source>
</evidence>
<dbReference type="SUPFAM" id="SSF56935">
    <property type="entry name" value="Porins"/>
    <property type="match status" value="1"/>
</dbReference>
<dbReference type="EMBL" id="BLJN01000006">
    <property type="protein sequence ID" value="GFE83339.1"/>
    <property type="molecule type" value="Genomic_DNA"/>
</dbReference>
<evidence type="ECO:0000256" key="4">
    <source>
        <dbReference type="ARBA" id="ARBA00022692"/>
    </source>
</evidence>
<protein>
    <submittedName>
        <fullName evidence="13">TonB-dependent receptor</fullName>
    </submittedName>
</protein>
<feature type="domain" description="TonB-dependent receptor plug" evidence="12">
    <location>
        <begin position="55"/>
        <end position="173"/>
    </location>
</feature>
<comment type="subcellular location">
    <subcellularLocation>
        <location evidence="1 8">Cell outer membrane</location>
        <topology evidence="1 8">Multi-pass membrane protein</topology>
    </subcellularLocation>
</comment>
<dbReference type="InterPro" id="IPR000531">
    <property type="entry name" value="Beta-barrel_TonB"/>
</dbReference>
<keyword evidence="14" id="KW-1185">Reference proteome</keyword>
<accession>A0A829YJG0</accession>
<keyword evidence="10" id="KW-0732">Signal</keyword>
<dbReference type="Pfam" id="PF07715">
    <property type="entry name" value="Plug"/>
    <property type="match status" value="1"/>
</dbReference>
<evidence type="ECO:0000256" key="3">
    <source>
        <dbReference type="ARBA" id="ARBA00022452"/>
    </source>
</evidence>
<comment type="caution">
    <text evidence="13">The sequence shown here is derived from an EMBL/GenBank/DDBJ whole genome shotgun (WGS) entry which is preliminary data.</text>
</comment>
<dbReference type="Gene3D" id="2.40.170.20">
    <property type="entry name" value="TonB-dependent receptor, beta-barrel domain"/>
    <property type="match status" value="1"/>
</dbReference>
<keyword evidence="2 8" id="KW-0813">Transport</keyword>
<evidence type="ECO:0000259" key="11">
    <source>
        <dbReference type="Pfam" id="PF00593"/>
    </source>
</evidence>
<dbReference type="Gene3D" id="2.170.130.10">
    <property type="entry name" value="TonB-dependent receptor, plug domain"/>
    <property type="match status" value="1"/>
</dbReference>
<evidence type="ECO:0000256" key="1">
    <source>
        <dbReference type="ARBA" id="ARBA00004571"/>
    </source>
</evidence>
<reference evidence="14" key="1">
    <citation type="submission" date="2020-01" db="EMBL/GenBank/DDBJ databases">
        <title>'Steroidobacter agaridevorans' sp. nov., agar-degrading bacteria isolated from rhizosphere soils.</title>
        <authorList>
            <person name="Ikenaga M."/>
            <person name="Kataoka M."/>
            <person name="Murouchi A."/>
            <person name="Katsuragi S."/>
            <person name="Sakai M."/>
        </authorList>
    </citation>
    <scope>NUCLEOTIDE SEQUENCE [LARGE SCALE GENOMIC DNA]</scope>
    <source>
        <strain evidence="14">YU21-B</strain>
    </source>
</reference>
<feature type="signal peptide" evidence="10">
    <location>
        <begin position="1"/>
        <end position="23"/>
    </location>
</feature>
<dbReference type="Proteomes" id="UP000445000">
    <property type="component" value="Unassembled WGS sequence"/>
</dbReference>
<evidence type="ECO:0000256" key="2">
    <source>
        <dbReference type="ARBA" id="ARBA00022448"/>
    </source>
</evidence>
<dbReference type="PROSITE" id="PS52016">
    <property type="entry name" value="TONB_DEPENDENT_REC_3"/>
    <property type="match status" value="1"/>
</dbReference>
<feature type="chain" id="PRO_5032352186" evidence="10">
    <location>
        <begin position="24"/>
        <end position="858"/>
    </location>
</feature>
<dbReference type="AlphaFoldDB" id="A0A829YJG0"/>
<keyword evidence="6 8" id="KW-0472">Membrane</keyword>
<keyword evidence="13" id="KW-0675">Receptor</keyword>
<organism evidence="13 14">
    <name type="scientific">Steroidobacter agaridevorans</name>
    <dbReference type="NCBI Taxonomy" id="2695856"/>
    <lineage>
        <taxon>Bacteria</taxon>
        <taxon>Pseudomonadati</taxon>
        <taxon>Pseudomonadota</taxon>
        <taxon>Gammaproteobacteria</taxon>
        <taxon>Steroidobacterales</taxon>
        <taxon>Steroidobacteraceae</taxon>
        <taxon>Steroidobacter</taxon>
    </lineage>
</organism>
<evidence type="ECO:0000256" key="10">
    <source>
        <dbReference type="SAM" id="SignalP"/>
    </source>
</evidence>
<keyword evidence="5 9" id="KW-0798">TonB box</keyword>
<feature type="domain" description="TonB-dependent receptor-like beta-barrel" evidence="11">
    <location>
        <begin position="364"/>
        <end position="817"/>
    </location>
</feature>
<dbReference type="PANTHER" id="PTHR47234">
    <property type="match status" value="1"/>
</dbReference>
<dbReference type="PANTHER" id="PTHR47234:SF3">
    <property type="entry name" value="SECRETIN_TONB SHORT N-TERMINAL DOMAIN-CONTAINING PROTEIN"/>
    <property type="match status" value="1"/>
</dbReference>
<name>A0A829YJG0_9GAMM</name>
<keyword evidence="4 8" id="KW-0812">Transmembrane</keyword>
<evidence type="ECO:0000256" key="5">
    <source>
        <dbReference type="ARBA" id="ARBA00023077"/>
    </source>
</evidence>
<dbReference type="RefSeq" id="WP_161814968.1">
    <property type="nucleotide sequence ID" value="NZ_BLJN01000006.1"/>
</dbReference>
<sequence>MRRVPAAAFVSLLSLGSMSTLHAQDVDADGAGTDAGVIDSIVVLGTARENTTALTSTAPVDVITPEQLRQTGAVTVNQALSKLHPSFNFPQGQNAVKGQGVRSASLRGVGPAYTLVLVNGKRRHLSAQLSGTDPWPAAQVVDINTIPVNAIERVEVLRDGAAAQYGSDAIAGVINVVLRKDSQGAELGGRYGGYSDGGGETHQLLGNIATSLGEDGFVNVSIDRLKNDNVDRSEADWRQLFPNGDPRNETFNKKYGQWGQSTRDNWTALINAELGLSDSVRAYGWANYADKSALNYVNPERIVKANTRVASATEPTRVSETAVIPVYPNGYQPFMTYDAEDVAAVAGVRYEGAALGDLDFAVSFGQNETGRTTENTINPSYGPDSPTRFYLGSWKSRTTSVTLDYTKDLNIPGLQSSVVSSGVLYRHEYWGVADFGDAAGYTSGPLAGRTIASLYGPGGIYNQYASLFPGVNFATDTSVVGATGSSTSGINPIDAGSVTRDVYGGYAGLDFTVFDKLDLGLTARFEDYSDFGSTTNYRLTGRYEFIPAVALRGTLSSGFHAPSLAQLGNQSTGYTSTFTNNGTSILTPGRTRLFRSDDVQAAGFGAKPLDPEESTTISLGLVLRPTSTGSVTIDAYQLDVDDVITITDTIQGATVTSAFNAIGLNGYTQATYYLNAWDTRTRGVDLVGRQQFNFSAGTLDLTAAASFLDTEVESVHRSVNVGGTDIIVIGNSRIRDAETGVPKSKYILNGRYSQGPWSLELTGTYYDSYTYNVGNVPGLATPNGNIDQEFSPETYVDVGCDYELLQGLRLNLLVQNVFNKYPEKYVDGNRSSGINPYSFIAPNGASGRFIQGGVTFTF</sequence>
<proteinExistence type="inferred from homology"/>
<dbReference type="InterPro" id="IPR039426">
    <property type="entry name" value="TonB-dep_rcpt-like"/>
</dbReference>
<evidence type="ECO:0000256" key="9">
    <source>
        <dbReference type="RuleBase" id="RU003357"/>
    </source>
</evidence>
<evidence type="ECO:0000259" key="12">
    <source>
        <dbReference type="Pfam" id="PF07715"/>
    </source>
</evidence>
<keyword evidence="3 8" id="KW-1134">Transmembrane beta strand</keyword>
<keyword evidence="7 8" id="KW-0998">Cell outer membrane</keyword>
<evidence type="ECO:0000313" key="13">
    <source>
        <dbReference type="EMBL" id="GFE83339.1"/>
    </source>
</evidence>
<evidence type="ECO:0000256" key="8">
    <source>
        <dbReference type="PROSITE-ProRule" id="PRU01360"/>
    </source>
</evidence>
<evidence type="ECO:0000256" key="7">
    <source>
        <dbReference type="ARBA" id="ARBA00023237"/>
    </source>
</evidence>
<dbReference type="CDD" id="cd01347">
    <property type="entry name" value="ligand_gated_channel"/>
    <property type="match status" value="1"/>
</dbReference>